<comment type="caution">
    <text evidence="2">The sequence shown here is derived from an EMBL/GenBank/DDBJ whole genome shotgun (WGS) entry which is preliminary data.</text>
</comment>
<organism evidence="2 3">
    <name type="scientific">Phragmitibacter flavus</name>
    <dbReference type="NCBI Taxonomy" id="2576071"/>
    <lineage>
        <taxon>Bacteria</taxon>
        <taxon>Pseudomonadati</taxon>
        <taxon>Verrucomicrobiota</taxon>
        <taxon>Verrucomicrobiia</taxon>
        <taxon>Verrucomicrobiales</taxon>
        <taxon>Verrucomicrobiaceae</taxon>
        <taxon>Phragmitibacter</taxon>
    </lineage>
</organism>
<sequence length="283" mass="29553">MKTSILRTLIGLCLFAAALPLSAQVSYIPNRPSIDTSNTNSLGGTVTIRYDLQGSPAESPLGASFYLTLTYSPISNVAGTNPMGFISIDHATPTSFPVRATPDGSILRVSDVLALTPEQIALGDVRDSARNGLISPNYTFTVDSSIPSAAGWEVTSGDLQLTGSQSGGGSADDWGGSSFSMLLTGASNFLLPIGDTGTVGLFYYSRGNVPPSLTAPGDPTRNSMTDLFNVNPLDFDVRFPNIVFNQVPEAGSAMLALAGGAILLLRRPSRRKGETVSGQPCSL</sequence>
<dbReference type="EMBL" id="VAUV01000001">
    <property type="protein sequence ID" value="TLD72510.1"/>
    <property type="molecule type" value="Genomic_DNA"/>
</dbReference>
<evidence type="ECO:0000313" key="2">
    <source>
        <dbReference type="EMBL" id="TLD72510.1"/>
    </source>
</evidence>
<evidence type="ECO:0000256" key="1">
    <source>
        <dbReference type="SAM" id="SignalP"/>
    </source>
</evidence>
<gene>
    <name evidence="2" type="ORF">FEM03_00070</name>
</gene>
<accession>A0A5R8KJS7</accession>
<reference evidence="2 3" key="1">
    <citation type="submission" date="2019-05" db="EMBL/GenBank/DDBJ databases">
        <title>Verrucobacter flavum gen. nov., sp. nov. a new member of the family Verrucomicrobiaceae.</title>
        <authorList>
            <person name="Szuroczki S."/>
            <person name="Abbaszade G."/>
            <person name="Szabo A."/>
            <person name="Felfoldi T."/>
            <person name="Schumann P."/>
            <person name="Boka K."/>
            <person name="Keki Z."/>
            <person name="Toumi M."/>
            <person name="Toth E."/>
        </authorList>
    </citation>
    <scope>NUCLEOTIDE SEQUENCE [LARGE SCALE GENOMIC DNA]</scope>
    <source>
        <strain evidence="2 3">MG-N-17</strain>
    </source>
</reference>
<name>A0A5R8KJS7_9BACT</name>
<keyword evidence="3" id="KW-1185">Reference proteome</keyword>
<keyword evidence="1" id="KW-0732">Signal</keyword>
<dbReference type="Proteomes" id="UP000306196">
    <property type="component" value="Unassembled WGS sequence"/>
</dbReference>
<evidence type="ECO:0000313" key="3">
    <source>
        <dbReference type="Proteomes" id="UP000306196"/>
    </source>
</evidence>
<evidence type="ECO:0008006" key="4">
    <source>
        <dbReference type="Google" id="ProtNLM"/>
    </source>
</evidence>
<proteinExistence type="predicted"/>
<dbReference type="RefSeq" id="WP_138084134.1">
    <property type="nucleotide sequence ID" value="NZ_VAUV01000001.1"/>
</dbReference>
<protein>
    <recommendedName>
        <fullName evidence="4">PEP-CTERM sorting domain-containing protein</fullName>
    </recommendedName>
</protein>
<feature type="signal peptide" evidence="1">
    <location>
        <begin position="1"/>
        <end position="23"/>
    </location>
</feature>
<feature type="chain" id="PRO_5024447699" description="PEP-CTERM sorting domain-containing protein" evidence="1">
    <location>
        <begin position="24"/>
        <end position="283"/>
    </location>
</feature>
<dbReference type="AlphaFoldDB" id="A0A5R8KJS7"/>